<dbReference type="GO" id="GO:0004427">
    <property type="term" value="F:inorganic diphosphate phosphatase activity"/>
    <property type="evidence" value="ECO:0007669"/>
    <property type="project" value="UniProtKB-EC"/>
</dbReference>
<dbReference type="SUPFAM" id="SSF56784">
    <property type="entry name" value="HAD-like"/>
    <property type="match status" value="1"/>
</dbReference>
<dbReference type="InterPro" id="IPR050155">
    <property type="entry name" value="HAD-like_hydrolase_sf"/>
</dbReference>
<dbReference type="SFLD" id="SFLDG01129">
    <property type="entry name" value="C1.5:_HAD__Beta-PGM__Phosphata"/>
    <property type="match status" value="1"/>
</dbReference>
<sequence>MLLCHWKSAVAMYKIFINMSQYKLIIFDFDGTLAITHKAIVFCFTKTFETFNITPPAADTIIGTIGINLPNSFKILHPAIEESAIPEWVETYRSYYRTEGEKQVDLFPGTKQVLQLARQSGLSLGVFSNKHVSFVNLLLKNFKIHSFFDLILGDNGQIILKPNSAVFHSIIKPLFPELDNSQILMIGDTAIDLLFAKNAGIDVCWAAYGYGDRAQCLALEPTFAIDDISELAVFVKN</sequence>
<dbReference type="Proteomes" id="UP000702425">
    <property type="component" value="Unassembled WGS sequence"/>
</dbReference>
<dbReference type="PANTHER" id="PTHR43434">
    <property type="entry name" value="PHOSPHOGLYCOLATE PHOSPHATASE"/>
    <property type="match status" value="1"/>
</dbReference>
<evidence type="ECO:0000313" key="1">
    <source>
        <dbReference type="EMBL" id="NQE34046.1"/>
    </source>
</evidence>
<dbReference type="Gene3D" id="3.40.50.1000">
    <property type="entry name" value="HAD superfamily/HAD-like"/>
    <property type="match status" value="1"/>
</dbReference>
<keyword evidence="2" id="KW-1185">Reference proteome</keyword>
<organism evidence="1 2">
    <name type="scientific">Microcoleus asticus IPMA8</name>
    <dbReference type="NCBI Taxonomy" id="2563858"/>
    <lineage>
        <taxon>Bacteria</taxon>
        <taxon>Bacillati</taxon>
        <taxon>Cyanobacteriota</taxon>
        <taxon>Cyanophyceae</taxon>
        <taxon>Oscillatoriophycideae</taxon>
        <taxon>Oscillatoriales</taxon>
        <taxon>Microcoleaceae</taxon>
        <taxon>Microcoleus</taxon>
        <taxon>Microcoleus asticus</taxon>
    </lineage>
</organism>
<accession>A0ABX2CUH1</accession>
<dbReference type="Pfam" id="PF13419">
    <property type="entry name" value="HAD_2"/>
    <property type="match status" value="1"/>
</dbReference>
<dbReference type="EC" id="3.6.1.1" evidence="1"/>
<comment type="caution">
    <text evidence="1">The sequence shown here is derived from an EMBL/GenBank/DDBJ whole genome shotgun (WGS) entry which is preliminary data.</text>
</comment>
<dbReference type="InterPro" id="IPR036412">
    <property type="entry name" value="HAD-like_sf"/>
</dbReference>
<dbReference type="PANTHER" id="PTHR43434:SF1">
    <property type="entry name" value="PHOSPHOGLYCOLATE PHOSPHATASE"/>
    <property type="match status" value="1"/>
</dbReference>
<dbReference type="InterPro" id="IPR023198">
    <property type="entry name" value="PGP-like_dom2"/>
</dbReference>
<dbReference type="EMBL" id="SRRZ01000024">
    <property type="protein sequence ID" value="NQE34046.1"/>
    <property type="molecule type" value="Genomic_DNA"/>
</dbReference>
<protein>
    <submittedName>
        <fullName evidence="1">Pyrophosphatase PpaX</fullName>
        <ecNumber evidence="1">3.6.1.1</ecNumber>
    </submittedName>
</protein>
<dbReference type="NCBIfam" id="TIGR01549">
    <property type="entry name" value="HAD-SF-IA-v1"/>
    <property type="match status" value="1"/>
</dbReference>
<dbReference type="Gene3D" id="1.10.150.240">
    <property type="entry name" value="Putative phosphatase, domain 2"/>
    <property type="match status" value="1"/>
</dbReference>
<reference evidence="1 2" key="1">
    <citation type="journal article" date="2020" name="Sci. Rep.">
        <title>A novel cyanobacterial geosmin producer, revising GeoA distribution and dispersion patterns in Bacteria.</title>
        <authorList>
            <person name="Churro C."/>
            <person name="Semedo-Aguiar A.P."/>
            <person name="Silva A.D."/>
            <person name="Pereira-Leal J.B."/>
            <person name="Leite R.B."/>
        </authorList>
    </citation>
    <scope>NUCLEOTIDE SEQUENCE [LARGE SCALE GENOMIC DNA]</scope>
    <source>
        <strain evidence="1 2">IPMA8</strain>
    </source>
</reference>
<gene>
    <name evidence="1" type="primary">ppaX_2</name>
    <name evidence="1" type="ORF">E5S67_01769</name>
</gene>
<dbReference type="SFLD" id="SFLDS00003">
    <property type="entry name" value="Haloacid_Dehalogenase"/>
    <property type="match status" value="1"/>
</dbReference>
<dbReference type="InterPro" id="IPR006439">
    <property type="entry name" value="HAD-SF_hydro_IA"/>
</dbReference>
<evidence type="ECO:0000313" key="2">
    <source>
        <dbReference type="Proteomes" id="UP000702425"/>
    </source>
</evidence>
<dbReference type="InterPro" id="IPR041492">
    <property type="entry name" value="HAD_2"/>
</dbReference>
<name>A0ABX2CUH1_9CYAN</name>
<keyword evidence="1" id="KW-0378">Hydrolase</keyword>
<proteinExistence type="predicted"/>
<dbReference type="InterPro" id="IPR023214">
    <property type="entry name" value="HAD_sf"/>
</dbReference>